<keyword evidence="4" id="KW-0131">Cell cycle</keyword>
<comment type="caution">
    <text evidence="8">The sequence shown here is derived from an EMBL/GenBank/DDBJ whole genome shotgun (WGS) entry which is preliminary data.</text>
</comment>
<dbReference type="Gene3D" id="2.160.20.70">
    <property type="match status" value="1"/>
</dbReference>
<dbReference type="InterPro" id="IPR005526">
    <property type="entry name" value="Septum_form_inhib_MinC_C"/>
</dbReference>
<dbReference type="Pfam" id="PF03775">
    <property type="entry name" value="MinC_C"/>
    <property type="match status" value="1"/>
</dbReference>
<evidence type="ECO:0000256" key="5">
    <source>
        <dbReference type="ARBA" id="ARBA00046874"/>
    </source>
</evidence>
<dbReference type="Proteomes" id="UP000051679">
    <property type="component" value="Unassembled WGS sequence"/>
</dbReference>
<evidence type="ECO:0000256" key="4">
    <source>
        <dbReference type="ARBA" id="ARBA00023306"/>
    </source>
</evidence>
<evidence type="ECO:0000256" key="1">
    <source>
        <dbReference type="ARBA" id="ARBA00006291"/>
    </source>
</evidence>
<dbReference type="PATRIC" id="fig|1291052.5.peg.1924"/>
<organism evidence="8 9">
    <name type="scientific">Lacticaseibacillus sharpeae JCM 1186 = DSM 20505</name>
    <dbReference type="NCBI Taxonomy" id="1291052"/>
    <lineage>
        <taxon>Bacteria</taxon>
        <taxon>Bacillati</taxon>
        <taxon>Bacillota</taxon>
        <taxon>Bacilli</taxon>
        <taxon>Lactobacillales</taxon>
        <taxon>Lactobacillaceae</taxon>
        <taxon>Lacticaseibacillus</taxon>
    </lineage>
</organism>
<feature type="domain" description="Septum site-determining protein MinC N-terminal" evidence="7">
    <location>
        <begin position="5"/>
        <end position="80"/>
    </location>
</feature>
<evidence type="ECO:0000313" key="9">
    <source>
        <dbReference type="Proteomes" id="UP000051679"/>
    </source>
</evidence>
<keyword evidence="2" id="KW-0132">Cell division</keyword>
<dbReference type="GO" id="GO:0000917">
    <property type="term" value="P:division septum assembly"/>
    <property type="evidence" value="ECO:0007669"/>
    <property type="project" value="UniProtKB-KW"/>
</dbReference>
<keyword evidence="9" id="KW-1185">Reference proteome</keyword>
<reference evidence="8 9" key="1">
    <citation type="journal article" date="2015" name="Genome Announc.">
        <title>Expanding the biotechnology potential of lactobacilli through comparative genomics of 213 strains and associated genera.</title>
        <authorList>
            <person name="Sun Z."/>
            <person name="Harris H.M."/>
            <person name="McCann A."/>
            <person name="Guo C."/>
            <person name="Argimon S."/>
            <person name="Zhang W."/>
            <person name="Yang X."/>
            <person name="Jeffery I.B."/>
            <person name="Cooney J.C."/>
            <person name="Kagawa T.F."/>
            <person name="Liu W."/>
            <person name="Song Y."/>
            <person name="Salvetti E."/>
            <person name="Wrobel A."/>
            <person name="Rasinkangas P."/>
            <person name="Parkhill J."/>
            <person name="Rea M.C."/>
            <person name="O'Sullivan O."/>
            <person name="Ritari J."/>
            <person name="Douillard F.P."/>
            <person name="Paul Ross R."/>
            <person name="Yang R."/>
            <person name="Briner A.E."/>
            <person name="Felis G.E."/>
            <person name="de Vos W.M."/>
            <person name="Barrangou R."/>
            <person name="Klaenhammer T.R."/>
            <person name="Caufield P.W."/>
            <person name="Cui Y."/>
            <person name="Zhang H."/>
            <person name="O'Toole P.W."/>
        </authorList>
    </citation>
    <scope>NUCLEOTIDE SEQUENCE [LARGE SCALE GENOMIC DNA]</scope>
    <source>
        <strain evidence="8 9">DSM 20505</strain>
    </source>
</reference>
<dbReference type="Pfam" id="PF22642">
    <property type="entry name" value="MinC_N_1"/>
    <property type="match status" value="1"/>
</dbReference>
<dbReference type="Gene3D" id="3.30.160.540">
    <property type="match status" value="1"/>
</dbReference>
<dbReference type="GO" id="GO:1901891">
    <property type="term" value="P:regulation of cell septum assembly"/>
    <property type="evidence" value="ECO:0007669"/>
    <property type="project" value="InterPro"/>
</dbReference>
<dbReference type="GO" id="GO:0000902">
    <property type="term" value="P:cell morphogenesis"/>
    <property type="evidence" value="ECO:0007669"/>
    <property type="project" value="InterPro"/>
</dbReference>
<dbReference type="PANTHER" id="PTHR34108:SF1">
    <property type="entry name" value="SEPTUM SITE-DETERMINING PROTEIN MINC"/>
    <property type="match status" value="1"/>
</dbReference>
<dbReference type="SUPFAM" id="SSF63848">
    <property type="entry name" value="Cell-division inhibitor MinC, C-terminal domain"/>
    <property type="match status" value="1"/>
</dbReference>
<evidence type="ECO:0000259" key="6">
    <source>
        <dbReference type="Pfam" id="PF03775"/>
    </source>
</evidence>
<comment type="similarity">
    <text evidence="1">Belongs to the MinC family.</text>
</comment>
<dbReference type="EMBL" id="AYYO01000041">
    <property type="protein sequence ID" value="KRM54901.1"/>
    <property type="molecule type" value="Genomic_DNA"/>
</dbReference>
<gene>
    <name evidence="8" type="ORF">FC18_GL001864</name>
</gene>
<proteinExistence type="inferred from homology"/>
<evidence type="ECO:0000259" key="7">
    <source>
        <dbReference type="Pfam" id="PF22642"/>
    </source>
</evidence>
<evidence type="ECO:0000256" key="2">
    <source>
        <dbReference type="ARBA" id="ARBA00022618"/>
    </source>
</evidence>
<protein>
    <submittedName>
        <fullName evidence="8">Septum formation inhibitor</fullName>
    </submittedName>
</protein>
<dbReference type="PANTHER" id="PTHR34108">
    <property type="entry name" value="SEPTUM SITE-DETERMINING PROTEIN MINC"/>
    <property type="match status" value="1"/>
</dbReference>
<dbReference type="InterPro" id="IPR013033">
    <property type="entry name" value="MinC"/>
</dbReference>
<dbReference type="STRING" id="1291052.FC18_GL001864"/>
<dbReference type="InterPro" id="IPR016098">
    <property type="entry name" value="CAP/MinC_C"/>
</dbReference>
<sequence length="219" mass="23225">MMDAVILKGTADGFGLRLNADAAVTEIIAQLDALLGRLYKDTPEGSVNFTVDTGNRLFDEQQRQQLDQVFAQYPRFAVRMVSSSVVASSTVDARIAAAKTHFAGGIVRSGQALTFNGDVVFAGVLHPGGQVRASGSVFILGAANGIVHAGFPDNSNAVVAGNLGGLTQVRIADAVEIVEPETYAQPAVCFMTDQHLLAHDALAKLRDIRPQIFDQTEEA</sequence>
<dbReference type="AlphaFoldDB" id="A0A0R1ZKB3"/>
<accession>A0A0R1ZKB3</accession>
<evidence type="ECO:0000313" key="8">
    <source>
        <dbReference type="EMBL" id="KRM54901.1"/>
    </source>
</evidence>
<feature type="domain" description="Septum formation inhibitor MinC C-terminal" evidence="6">
    <location>
        <begin position="106"/>
        <end position="194"/>
    </location>
</feature>
<evidence type="ECO:0000256" key="3">
    <source>
        <dbReference type="ARBA" id="ARBA00023210"/>
    </source>
</evidence>
<dbReference type="InterPro" id="IPR036145">
    <property type="entry name" value="MinC_C_sf"/>
</dbReference>
<keyword evidence="3" id="KW-0717">Septation</keyword>
<dbReference type="InterPro" id="IPR055219">
    <property type="entry name" value="MinC_N_1"/>
</dbReference>
<name>A0A0R1ZKB3_9LACO</name>
<comment type="subunit">
    <text evidence="5">Interacts with MinD and FtsZ.</text>
</comment>